<organism evidence="1 2">
    <name type="scientific">Prochlorococcus marinus str. MIT 9201</name>
    <dbReference type="NCBI Taxonomy" id="93057"/>
    <lineage>
        <taxon>Bacteria</taxon>
        <taxon>Bacillati</taxon>
        <taxon>Cyanobacteriota</taxon>
        <taxon>Cyanophyceae</taxon>
        <taxon>Synechococcales</taxon>
        <taxon>Prochlorococcaceae</taxon>
        <taxon>Prochlorococcus</taxon>
    </lineage>
</organism>
<dbReference type="RefSeq" id="WP_032522275.1">
    <property type="nucleotide sequence ID" value="NZ_CP138977.1"/>
</dbReference>
<dbReference type="PANTHER" id="PTHR11203:SF49">
    <property type="entry name" value="BLL1145 PROTEIN"/>
    <property type="match status" value="1"/>
</dbReference>
<dbReference type="AlphaFoldDB" id="A0A0A2A5R1"/>
<proteinExistence type="predicted"/>
<dbReference type="InterPro" id="IPR050698">
    <property type="entry name" value="MBL"/>
</dbReference>
<dbReference type="eggNOG" id="COG1236">
    <property type="taxonomic scope" value="Bacteria"/>
</dbReference>
<dbReference type="InterPro" id="IPR026360">
    <property type="entry name" value="Xnuc_lig_assoc"/>
</dbReference>
<reference evidence="2" key="1">
    <citation type="journal article" date="2014" name="Sci. Data">
        <title>Genomes of diverse isolates of the marine cyanobacterium Prochlorococcus.</title>
        <authorList>
            <person name="Biller S."/>
            <person name="Berube P."/>
            <person name="Thompson J."/>
            <person name="Kelly L."/>
            <person name="Roggensack S."/>
            <person name="Awad L."/>
            <person name="Roache-Johnson K."/>
            <person name="Ding H."/>
            <person name="Giovannoni S.J."/>
            <person name="Moore L.R."/>
            <person name="Chisholm S.W."/>
        </authorList>
    </citation>
    <scope>NUCLEOTIDE SEQUENCE [LARGE SCALE GENOMIC DNA]</scope>
    <source>
        <strain evidence="2">MIT 9201</strain>
    </source>
</reference>
<protein>
    <submittedName>
        <fullName evidence="1">mRNA 3-end processing factor</fullName>
    </submittedName>
</protein>
<dbReference type="Proteomes" id="UP000030355">
    <property type="component" value="Unassembled WGS sequence"/>
</dbReference>
<evidence type="ECO:0000313" key="2">
    <source>
        <dbReference type="Proteomes" id="UP000030355"/>
    </source>
</evidence>
<gene>
    <name evidence="1" type="ORF">EU95_1141</name>
</gene>
<dbReference type="InterPro" id="IPR036866">
    <property type="entry name" value="RibonucZ/Hydroxyglut_hydro"/>
</dbReference>
<name>A0A0A2A5R1_PROMR</name>
<dbReference type="OrthoDB" id="9803916at2"/>
<dbReference type="EMBL" id="JNAL01000012">
    <property type="protein sequence ID" value="KGF95839.1"/>
    <property type="molecule type" value="Genomic_DNA"/>
</dbReference>
<dbReference type="STRING" id="93057.EU95_1141"/>
<dbReference type="PANTHER" id="PTHR11203">
    <property type="entry name" value="CLEAVAGE AND POLYADENYLATION SPECIFICITY FACTOR FAMILY MEMBER"/>
    <property type="match status" value="1"/>
</dbReference>
<comment type="caution">
    <text evidence="1">The sequence shown here is derived from an EMBL/GenBank/DDBJ whole genome shotgun (WGS) entry which is preliminary data.</text>
</comment>
<sequence>MRTKEKDLITYKDGNLYCELADVWIDPRNPVSRALVTHAHFDHFTFGCEEYISTYETAILLKERVGENINIKTFDYGENFKINGINISFHPSGHILGSSQIRFIFAEEKWLISGDFKIQKDETCRHYEIVKTDYLISECTFGLPIFKWDETNKIANNISNWITNSPEKTSLLFCYSLGKAQRLLNEISQTNFKGNIYTHSSINKINNCYKKLGIDINETIKIENKKEIDKLKGNLILLPPSLSKGSYLKNFKNIQTAFASGWMSIRALRKRSGYDKGFAISDHADWDGILEVVKKSEAKNVFFHHGDSESISKYLIEKESINVLFFQGII</sequence>
<evidence type="ECO:0000313" key="1">
    <source>
        <dbReference type="EMBL" id="KGF95839.1"/>
    </source>
</evidence>
<dbReference type="NCBIfam" id="TIGR04122">
    <property type="entry name" value="Xnuc_lig_assoc"/>
    <property type="match status" value="1"/>
</dbReference>
<accession>A0A0A2A5R1</accession>
<dbReference type="SUPFAM" id="SSF56281">
    <property type="entry name" value="Metallo-hydrolase/oxidoreductase"/>
    <property type="match status" value="1"/>
</dbReference>
<dbReference type="Gene3D" id="3.60.15.10">
    <property type="entry name" value="Ribonuclease Z/Hydroxyacylglutathione hydrolase-like"/>
    <property type="match status" value="1"/>
</dbReference>
<dbReference type="GO" id="GO:0004521">
    <property type="term" value="F:RNA endonuclease activity"/>
    <property type="evidence" value="ECO:0007669"/>
    <property type="project" value="TreeGrafter"/>
</dbReference>